<dbReference type="AlphaFoldDB" id="A0A5C1HV17"/>
<name>A0A5C1HV17_9SPHI</name>
<dbReference type="OrthoDB" id="623305at2"/>
<keyword evidence="4" id="KW-1185">Reference proteome</keyword>
<organism evidence="3 4">
    <name type="scientific">Mucilaginibacter rubeus</name>
    <dbReference type="NCBI Taxonomy" id="2027860"/>
    <lineage>
        <taxon>Bacteria</taxon>
        <taxon>Pseudomonadati</taxon>
        <taxon>Bacteroidota</taxon>
        <taxon>Sphingobacteriia</taxon>
        <taxon>Sphingobacteriales</taxon>
        <taxon>Sphingobacteriaceae</taxon>
        <taxon>Mucilaginibacter</taxon>
    </lineage>
</organism>
<evidence type="ECO:0000256" key="1">
    <source>
        <dbReference type="SAM" id="MobiDB-lite"/>
    </source>
</evidence>
<protein>
    <submittedName>
        <fullName evidence="3">Uncharacterized protein</fullName>
    </submittedName>
</protein>
<dbReference type="RefSeq" id="WP_112574113.1">
    <property type="nucleotide sequence ID" value="NZ_CP043450.1"/>
</dbReference>
<dbReference type="Proteomes" id="UP000251402">
    <property type="component" value="Chromosome"/>
</dbReference>
<feature type="compositionally biased region" description="Polar residues" evidence="1">
    <location>
        <begin position="245"/>
        <end position="265"/>
    </location>
</feature>
<proteinExistence type="predicted"/>
<sequence length="464" mass="49696">MKAIVFCFLILFFAGVDAGAQTKNVSGVYAGIELTLPVTMGAGMGRNDVVYMLRPDGTFNDLLEKPDWKTHVAGHYQVQGNTLKMQYLKGSKQEYKLEADGDIDAGSFNILKLNTSDRVPAGYYEFTHASSMGGMNTGQVFVGTSGEKGLYFDGKGNFSQNNLSATMVSGDGIGGGGSHKDSGAGTYTIKDGILTLAYNTGKTETHSFFCRPGEKPIMAAIDGNIYFMKDKAPKSASSTAKTTSGAPRNNTKPTADSETSSTNDAASLLSKAAEAHGGAKLDAIKTMQVSAIMMGIDITLKVDLAAHRVRSELRKGGKLLQVEQMEGDNGWQWRNGNKQPLSASRIAQLKQGFRSGPLLFRKENLDHIQNVKVQEGKNNIVIVSYNYDGVTSFAALNSNNQLVGEGTKTGSVIQASAFTGFKTVDGIVLPAAELQSEGAQKSSITYNDYKINPSFTDADWADAR</sequence>
<gene>
    <name evidence="3" type="ORF">DEO27_005160</name>
</gene>
<evidence type="ECO:0000313" key="3">
    <source>
        <dbReference type="EMBL" id="QEM09429.1"/>
    </source>
</evidence>
<evidence type="ECO:0000313" key="4">
    <source>
        <dbReference type="Proteomes" id="UP000251402"/>
    </source>
</evidence>
<dbReference type="EMBL" id="CP043450">
    <property type="protein sequence ID" value="QEM09429.1"/>
    <property type="molecule type" value="Genomic_DNA"/>
</dbReference>
<keyword evidence="2" id="KW-0732">Signal</keyword>
<feature type="signal peptide" evidence="2">
    <location>
        <begin position="1"/>
        <end position="18"/>
    </location>
</feature>
<dbReference type="KEGG" id="mrub:DEO27_005160"/>
<feature type="region of interest" description="Disordered" evidence="1">
    <location>
        <begin position="236"/>
        <end position="265"/>
    </location>
</feature>
<evidence type="ECO:0000256" key="2">
    <source>
        <dbReference type="SAM" id="SignalP"/>
    </source>
</evidence>
<accession>A0A5C1HV17</accession>
<feature type="chain" id="PRO_5022886696" evidence="2">
    <location>
        <begin position="19"/>
        <end position="464"/>
    </location>
</feature>
<reference evidence="3" key="1">
    <citation type="submission" date="2019-08" db="EMBL/GenBank/DDBJ databases">
        <title>Comparative genome analysis confer to the adaptation heavy metal polluted environment.</title>
        <authorList>
            <person name="Li Y."/>
        </authorList>
    </citation>
    <scope>NUCLEOTIDE SEQUENCE [LARGE SCALE GENOMIC DNA]</scope>
    <source>
        <strain evidence="3">P1</strain>
    </source>
</reference>